<dbReference type="Proteomes" id="UP000006069">
    <property type="component" value="Unassembled WGS sequence"/>
</dbReference>
<organism evidence="2 3">
    <name type="scientific">Slackia piriformis YIT 12062</name>
    <dbReference type="NCBI Taxonomy" id="742818"/>
    <lineage>
        <taxon>Bacteria</taxon>
        <taxon>Bacillati</taxon>
        <taxon>Actinomycetota</taxon>
        <taxon>Coriobacteriia</taxon>
        <taxon>Eggerthellales</taxon>
        <taxon>Eggerthellaceae</taxon>
        <taxon>Slackia</taxon>
    </lineage>
</organism>
<dbReference type="Pfam" id="PF00069">
    <property type="entry name" value="Pkinase"/>
    <property type="match status" value="1"/>
</dbReference>
<dbReference type="RefSeq" id="WP_009139573.1">
    <property type="nucleotide sequence ID" value="NZ_JH815198.1"/>
</dbReference>
<gene>
    <name evidence="2" type="ORF">HMPREF9451_01376</name>
</gene>
<name>K0YWI5_9ACTN</name>
<dbReference type="PATRIC" id="fig|742818.3.peg.1446"/>
<proteinExistence type="predicted"/>
<dbReference type="InterPro" id="IPR000719">
    <property type="entry name" value="Prot_kinase_dom"/>
</dbReference>
<dbReference type="InterPro" id="IPR011009">
    <property type="entry name" value="Kinase-like_dom_sf"/>
</dbReference>
<dbReference type="GO" id="GO:0007165">
    <property type="term" value="P:signal transduction"/>
    <property type="evidence" value="ECO:0007669"/>
    <property type="project" value="TreeGrafter"/>
</dbReference>
<evidence type="ECO:0000313" key="2">
    <source>
        <dbReference type="EMBL" id="EJZ83854.1"/>
    </source>
</evidence>
<evidence type="ECO:0000313" key="3">
    <source>
        <dbReference type="Proteomes" id="UP000006069"/>
    </source>
</evidence>
<dbReference type="OrthoDB" id="9762169at2"/>
<dbReference type="eggNOG" id="COG0515">
    <property type="taxonomic scope" value="Bacteria"/>
</dbReference>
<dbReference type="PANTHER" id="PTHR48011:SF4">
    <property type="entry name" value="MITOGEN-ACTIVATED PROTEIN KINASE KINASE KINASE 19"/>
    <property type="match status" value="1"/>
</dbReference>
<accession>K0YWI5</accession>
<dbReference type="PANTHER" id="PTHR48011">
    <property type="entry name" value="CCR4-NOT TRANSCRIPTIONAL COMPLEX SUBUNIT CAF120-RELATED"/>
    <property type="match status" value="1"/>
</dbReference>
<dbReference type="AlphaFoldDB" id="K0YWI5"/>
<keyword evidence="3" id="KW-1185">Reference proteome</keyword>
<dbReference type="GO" id="GO:0004672">
    <property type="term" value="F:protein kinase activity"/>
    <property type="evidence" value="ECO:0007669"/>
    <property type="project" value="InterPro"/>
</dbReference>
<dbReference type="SUPFAM" id="SSF56112">
    <property type="entry name" value="Protein kinase-like (PK-like)"/>
    <property type="match status" value="1"/>
</dbReference>
<sequence>MLYMDDAAGAVKGGNASVYRAYDDERLSTVVLKVSDERKGVLREEGCTKSTEAAPCSPDAMLRSEYDFLTLLAMRGCSCVPKPYALRTVYAPRRTEIHERACLEMQRLEGTTLADALEAREKTLSEFQAAYLAYEVMRAGAQVQHCGVLHRDVHPGNVLLGSGGVYLIDFGTACTVEAAERGDALCLTSGYEPPEACVGGLWSKASDVYAIARTVIRARWGRLFASPEDIPDTVLGRWLARCVQLEPKMRFSSCAEAVSCLEVALSKRPLLRWSCSPSLRRAMEWHLVANHCGIV</sequence>
<reference evidence="2 3" key="1">
    <citation type="submission" date="2012-08" db="EMBL/GenBank/DDBJ databases">
        <title>The Genome Sequence of Slackia piriformis YIT 12062.</title>
        <authorList>
            <consortium name="The Broad Institute Genome Sequencing Platform"/>
            <person name="Earl A."/>
            <person name="Ward D."/>
            <person name="Feldgarden M."/>
            <person name="Gevers D."/>
            <person name="Morotomi M."/>
            <person name="Walker B."/>
            <person name="Young S.K."/>
            <person name="Zeng Q."/>
            <person name="Gargeya S."/>
            <person name="Fitzgerald M."/>
            <person name="Haas B."/>
            <person name="Abouelleil A."/>
            <person name="Alvarado L."/>
            <person name="Arachchi H.M."/>
            <person name="Berlin A.M."/>
            <person name="Chapman S.B."/>
            <person name="Goldberg J."/>
            <person name="Griggs A."/>
            <person name="Gujja S."/>
            <person name="Hansen M."/>
            <person name="Howarth C."/>
            <person name="Imamovic A."/>
            <person name="Larimer J."/>
            <person name="McCowen C."/>
            <person name="Montmayeur A."/>
            <person name="Murphy C."/>
            <person name="Neiman D."/>
            <person name="Pearson M."/>
            <person name="Priest M."/>
            <person name="Roberts A."/>
            <person name="Saif S."/>
            <person name="Shea T."/>
            <person name="Sisk P."/>
            <person name="Sykes S."/>
            <person name="Wortman J."/>
            <person name="Nusbaum C."/>
            <person name="Birren B."/>
        </authorList>
    </citation>
    <scope>NUCLEOTIDE SEQUENCE [LARGE SCALE GENOMIC DNA]</scope>
    <source>
        <strain evidence="2 3">YIT 12062</strain>
    </source>
</reference>
<dbReference type="SMART" id="SM00220">
    <property type="entry name" value="S_TKc"/>
    <property type="match status" value="1"/>
</dbReference>
<dbReference type="GO" id="GO:0005524">
    <property type="term" value="F:ATP binding"/>
    <property type="evidence" value="ECO:0007669"/>
    <property type="project" value="InterPro"/>
</dbReference>
<dbReference type="InParanoid" id="K0YWI5"/>
<dbReference type="HOGENOM" id="CLU_1151193_0_0_11"/>
<protein>
    <recommendedName>
        <fullName evidence="1">Protein kinase domain-containing protein</fullName>
    </recommendedName>
</protein>
<comment type="caution">
    <text evidence="2">The sequence shown here is derived from an EMBL/GenBank/DDBJ whole genome shotgun (WGS) entry which is preliminary data.</text>
</comment>
<evidence type="ECO:0000259" key="1">
    <source>
        <dbReference type="PROSITE" id="PS50011"/>
    </source>
</evidence>
<dbReference type="PROSITE" id="PS50011">
    <property type="entry name" value="PROTEIN_KINASE_DOM"/>
    <property type="match status" value="1"/>
</dbReference>
<dbReference type="InterPro" id="IPR052751">
    <property type="entry name" value="Plant_MAPKKK"/>
</dbReference>
<feature type="domain" description="Protein kinase" evidence="1">
    <location>
        <begin position="4"/>
        <end position="286"/>
    </location>
</feature>
<dbReference type="EMBL" id="ADMD01000007">
    <property type="protein sequence ID" value="EJZ83854.1"/>
    <property type="molecule type" value="Genomic_DNA"/>
</dbReference>
<dbReference type="Gene3D" id="1.10.510.10">
    <property type="entry name" value="Transferase(Phosphotransferase) domain 1"/>
    <property type="match status" value="1"/>
</dbReference>